<gene>
    <name evidence="1" type="primary">nipblb</name>
    <name evidence="1" type="ORF">SNEC2469_LOCUS24197</name>
</gene>
<dbReference type="AlphaFoldDB" id="A0A812Z8Z6"/>
<feature type="non-terminal residue" evidence="1">
    <location>
        <position position="1"/>
    </location>
</feature>
<organism evidence="1 2">
    <name type="scientific">Symbiodinium necroappetens</name>
    <dbReference type="NCBI Taxonomy" id="1628268"/>
    <lineage>
        <taxon>Eukaryota</taxon>
        <taxon>Sar</taxon>
        <taxon>Alveolata</taxon>
        <taxon>Dinophyceae</taxon>
        <taxon>Suessiales</taxon>
        <taxon>Symbiodiniaceae</taxon>
        <taxon>Symbiodinium</taxon>
    </lineage>
</organism>
<keyword evidence="2" id="KW-1185">Reference proteome</keyword>
<reference evidence="1" key="1">
    <citation type="submission" date="2021-02" db="EMBL/GenBank/DDBJ databases">
        <authorList>
            <person name="Dougan E. K."/>
            <person name="Rhodes N."/>
            <person name="Thang M."/>
            <person name="Chan C."/>
        </authorList>
    </citation>
    <scope>NUCLEOTIDE SEQUENCE</scope>
</reference>
<accession>A0A812Z8Z6</accession>
<dbReference type="Proteomes" id="UP000601435">
    <property type="component" value="Unassembled WGS sequence"/>
</dbReference>
<evidence type="ECO:0000313" key="1">
    <source>
        <dbReference type="EMBL" id="CAE7815448.1"/>
    </source>
</evidence>
<dbReference type="EMBL" id="CAJNJA010046194">
    <property type="protein sequence ID" value="CAE7815448.1"/>
    <property type="molecule type" value="Genomic_DNA"/>
</dbReference>
<name>A0A812Z8Z6_9DINO</name>
<evidence type="ECO:0000313" key="2">
    <source>
        <dbReference type="Proteomes" id="UP000601435"/>
    </source>
</evidence>
<dbReference type="OrthoDB" id="445539at2759"/>
<protein>
    <submittedName>
        <fullName evidence="1">Nipblb protein</fullName>
    </submittedName>
</protein>
<comment type="caution">
    <text evidence="1">The sequence shown here is derived from an EMBL/GenBank/DDBJ whole genome shotgun (WGS) entry which is preliminary data.</text>
</comment>
<sequence>MVYKIGYSYDPHNRFFNRSFGYVHERQKWEKMIVVYVSHETLGPAFLEAALIQRFKGQQGCRNERDGGDTV</sequence>
<proteinExistence type="predicted"/>